<evidence type="ECO:0000313" key="1">
    <source>
        <dbReference type="EMBL" id="KOB70427.1"/>
    </source>
</evidence>
<reference evidence="1 2" key="1">
    <citation type="journal article" date="2015" name="Genome Biol. Evol.">
        <title>The genome of winter moth (Operophtera brumata) provides a genomic perspective on sexual dimorphism and phenology.</title>
        <authorList>
            <person name="Derks M.F."/>
            <person name="Smit S."/>
            <person name="Salis L."/>
            <person name="Schijlen E."/>
            <person name="Bossers A."/>
            <person name="Mateman C."/>
            <person name="Pijl A.S."/>
            <person name="de Ridder D."/>
            <person name="Groenen M.A."/>
            <person name="Visser M.E."/>
            <person name="Megens H.J."/>
        </authorList>
    </citation>
    <scope>NUCLEOTIDE SEQUENCE [LARGE SCALE GENOMIC DNA]</scope>
    <source>
        <strain evidence="1">WM2013NL</strain>
        <tissue evidence="1">Head and thorax</tissue>
    </source>
</reference>
<proteinExistence type="predicted"/>
<dbReference type="STRING" id="104452.A0A0L7L4M8"/>
<keyword evidence="2" id="KW-1185">Reference proteome</keyword>
<dbReference type="InterPro" id="IPR029058">
    <property type="entry name" value="AB_hydrolase_fold"/>
</dbReference>
<dbReference type="Proteomes" id="UP000037510">
    <property type="component" value="Unassembled WGS sequence"/>
</dbReference>
<dbReference type="EMBL" id="JTDY01002952">
    <property type="protein sequence ID" value="KOB70427.1"/>
    <property type="molecule type" value="Genomic_DNA"/>
</dbReference>
<gene>
    <name evidence="1" type="ORF">OBRU01_05215</name>
</gene>
<protein>
    <submittedName>
        <fullName evidence="1">Putative lysosomal acid lipase</fullName>
    </submittedName>
</protein>
<dbReference type="SUPFAM" id="SSF53474">
    <property type="entry name" value="alpha/beta-Hydrolases"/>
    <property type="match status" value="1"/>
</dbReference>
<dbReference type="PANTHER" id="PTHR11005">
    <property type="entry name" value="LYSOSOMAL ACID LIPASE-RELATED"/>
    <property type="match status" value="1"/>
</dbReference>
<evidence type="ECO:0000313" key="2">
    <source>
        <dbReference type="Proteomes" id="UP000037510"/>
    </source>
</evidence>
<comment type="caution">
    <text evidence="1">The sequence shown here is derived from an EMBL/GenBank/DDBJ whole genome shotgun (WGS) entry which is preliminary data.</text>
</comment>
<organism evidence="1 2">
    <name type="scientific">Operophtera brumata</name>
    <name type="common">Winter moth</name>
    <name type="synonym">Phalaena brumata</name>
    <dbReference type="NCBI Taxonomy" id="104452"/>
    <lineage>
        <taxon>Eukaryota</taxon>
        <taxon>Metazoa</taxon>
        <taxon>Ecdysozoa</taxon>
        <taxon>Arthropoda</taxon>
        <taxon>Hexapoda</taxon>
        <taxon>Insecta</taxon>
        <taxon>Pterygota</taxon>
        <taxon>Neoptera</taxon>
        <taxon>Endopterygota</taxon>
        <taxon>Lepidoptera</taxon>
        <taxon>Glossata</taxon>
        <taxon>Ditrysia</taxon>
        <taxon>Geometroidea</taxon>
        <taxon>Geometridae</taxon>
        <taxon>Larentiinae</taxon>
        <taxon>Operophtera</taxon>
    </lineage>
</organism>
<dbReference type="AlphaFoldDB" id="A0A0L7L4M8"/>
<dbReference type="Gene3D" id="3.40.50.1820">
    <property type="entry name" value="alpha/beta hydrolase"/>
    <property type="match status" value="1"/>
</dbReference>
<sequence>MATSLLGQQPNKQHTMGRMWSYGAIRNLIVYGTRDPPKYDLQLITVRTTMHYTVSDFLLDEKDVLAMASVMRNNTRVKRVPRESFTHEDFVAAFDAKEMVTDHVIAALKVESGMAPLAGFQARVTTSREK</sequence>
<accession>A0A0L7L4M8</accession>
<name>A0A0L7L4M8_OPEBR</name>